<name>A0A7W8GBC2_9SPIR</name>
<dbReference type="Gene3D" id="1.10.3210.10">
    <property type="entry name" value="Hypothetical protein af1432"/>
    <property type="match status" value="1"/>
</dbReference>
<accession>A0A7W8GBC2</accession>
<gene>
    <name evidence="1" type="ORF">HNP76_002659</name>
</gene>
<dbReference type="Proteomes" id="UP000518887">
    <property type="component" value="Unassembled WGS sequence"/>
</dbReference>
<proteinExistence type="predicted"/>
<keyword evidence="1" id="KW-0378">Hydrolase</keyword>
<reference evidence="1 2" key="1">
    <citation type="submission" date="2020-08" db="EMBL/GenBank/DDBJ databases">
        <title>Genomic Encyclopedia of Type Strains, Phase IV (KMG-IV): sequencing the most valuable type-strain genomes for metagenomic binning, comparative biology and taxonomic classification.</title>
        <authorList>
            <person name="Goeker M."/>
        </authorList>
    </citation>
    <scope>NUCLEOTIDE SEQUENCE [LARGE SCALE GENOMIC DNA]</scope>
    <source>
        <strain evidence="1 2">DSM 103462</strain>
    </source>
</reference>
<dbReference type="RefSeq" id="WP_184661324.1">
    <property type="nucleotide sequence ID" value="NZ_CP031518.1"/>
</dbReference>
<evidence type="ECO:0000313" key="1">
    <source>
        <dbReference type="EMBL" id="MBB5227261.1"/>
    </source>
</evidence>
<dbReference type="GO" id="GO:0016787">
    <property type="term" value="F:hydrolase activity"/>
    <property type="evidence" value="ECO:0007669"/>
    <property type="project" value="UniProtKB-KW"/>
</dbReference>
<dbReference type="AlphaFoldDB" id="A0A7W8GBC2"/>
<comment type="caution">
    <text evidence="1">The sequence shown here is derived from an EMBL/GenBank/DDBJ whole genome shotgun (WGS) entry which is preliminary data.</text>
</comment>
<evidence type="ECO:0000313" key="2">
    <source>
        <dbReference type="Proteomes" id="UP000518887"/>
    </source>
</evidence>
<keyword evidence="2" id="KW-1185">Reference proteome</keyword>
<dbReference type="EMBL" id="JACHFQ010000009">
    <property type="protein sequence ID" value="MBB5227261.1"/>
    <property type="molecule type" value="Genomic_DNA"/>
</dbReference>
<protein>
    <submittedName>
        <fullName evidence="1">HD superfamily phosphohydrolase YqeK</fullName>
    </submittedName>
</protein>
<organism evidence="1 2">
    <name type="scientific">Treponema ruminis</name>
    <dbReference type="NCBI Taxonomy" id="744515"/>
    <lineage>
        <taxon>Bacteria</taxon>
        <taxon>Pseudomonadati</taxon>
        <taxon>Spirochaetota</taxon>
        <taxon>Spirochaetia</taxon>
        <taxon>Spirochaetales</taxon>
        <taxon>Treponemataceae</taxon>
        <taxon>Treponema</taxon>
    </lineage>
</organism>
<sequence>MEKLKSQTEELLAIFDKKQAVHNDGTFSPEAVKETVLEMADYVIEDKTELSALKEWMEAHDFWTSPASTRFHGNVKGGLAAHSLMVAVQALRFAVSFAENFALSKRSGKFDFTAQDVFISGIAHDFCKAGAYATESKKTKDFNGNWKYEPYYKTKSDLRNLGHAGESVLLLLESMPSQLKRRNVIEAIKCHMGFSDLAPMETYNYSNLLQNPLVLLIQLADQSAAQWWDL</sequence>
<dbReference type="SUPFAM" id="SSF109604">
    <property type="entry name" value="HD-domain/PDEase-like"/>
    <property type="match status" value="1"/>
</dbReference>